<name>A0A059FN24_9PROT</name>
<keyword evidence="1" id="KW-0472">Membrane</keyword>
<organism evidence="2 3">
    <name type="scientific">Hyphomonas hirschiana VP5</name>
    <dbReference type="NCBI Taxonomy" id="1280951"/>
    <lineage>
        <taxon>Bacteria</taxon>
        <taxon>Pseudomonadati</taxon>
        <taxon>Pseudomonadota</taxon>
        <taxon>Alphaproteobacteria</taxon>
        <taxon>Hyphomonadales</taxon>
        <taxon>Hyphomonadaceae</taxon>
        <taxon>Hyphomonas</taxon>
    </lineage>
</organism>
<sequence length="54" mass="5646">MSTSPSSNKLMYFIVGILVAGAIGFGIYYFTEGPGGEDKVEISIGEDGIDIDGN</sequence>
<proteinExistence type="predicted"/>
<protein>
    <submittedName>
        <fullName evidence="2">Uncharacterized protein</fullName>
    </submittedName>
</protein>
<keyword evidence="3" id="KW-1185">Reference proteome</keyword>
<evidence type="ECO:0000313" key="3">
    <source>
        <dbReference type="Proteomes" id="UP000025061"/>
    </source>
</evidence>
<evidence type="ECO:0000313" key="2">
    <source>
        <dbReference type="EMBL" id="KCZ92055.1"/>
    </source>
</evidence>
<dbReference type="AlphaFoldDB" id="A0A059FN24"/>
<keyword evidence="1" id="KW-1133">Transmembrane helix</keyword>
<dbReference type="Proteomes" id="UP000025061">
    <property type="component" value="Unassembled WGS sequence"/>
</dbReference>
<evidence type="ECO:0000256" key="1">
    <source>
        <dbReference type="SAM" id="Phobius"/>
    </source>
</evidence>
<feature type="transmembrane region" description="Helical" evidence="1">
    <location>
        <begin position="12"/>
        <end position="31"/>
    </location>
</feature>
<reference evidence="2 3" key="1">
    <citation type="submission" date="2013-04" db="EMBL/GenBank/DDBJ databases">
        <title>Hyphomonas hirschiana VP5 Genome Sequencing.</title>
        <authorList>
            <person name="Lai Q."/>
            <person name="Shao Z."/>
        </authorList>
    </citation>
    <scope>NUCLEOTIDE SEQUENCE [LARGE SCALE GENOMIC DNA]</scope>
    <source>
        <strain evidence="2 3">VP5</strain>
    </source>
</reference>
<accession>A0A059FN24</accession>
<keyword evidence="1" id="KW-0812">Transmembrane</keyword>
<dbReference type="OrthoDB" id="7631847at2"/>
<comment type="caution">
    <text evidence="2">The sequence shown here is derived from an EMBL/GenBank/DDBJ whole genome shotgun (WGS) entry which is preliminary data.</text>
</comment>
<gene>
    <name evidence="2" type="ORF">HHI_12519</name>
</gene>
<dbReference type="RefSeq" id="WP_156950314.1">
    <property type="nucleotide sequence ID" value="NZ_ARYI01000010.1"/>
</dbReference>
<dbReference type="EMBL" id="ARYI01000010">
    <property type="protein sequence ID" value="KCZ92055.1"/>
    <property type="molecule type" value="Genomic_DNA"/>
</dbReference>
<dbReference type="PATRIC" id="fig|1280951.3.peg.2522"/>